<evidence type="ECO:0000313" key="7">
    <source>
        <dbReference type="EMBL" id="MFD1032488.1"/>
    </source>
</evidence>
<evidence type="ECO:0000256" key="4">
    <source>
        <dbReference type="SAM" id="Phobius"/>
    </source>
</evidence>
<feature type="transmembrane region" description="Helical" evidence="4">
    <location>
        <begin position="44"/>
        <end position="64"/>
    </location>
</feature>
<reference evidence="8" key="1">
    <citation type="journal article" date="2019" name="Int. J. Syst. Evol. Microbiol.">
        <title>The Global Catalogue of Microorganisms (GCM) 10K type strain sequencing project: providing services to taxonomists for standard genome sequencing and annotation.</title>
        <authorList>
            <consortium name="The Broad Institute Genomics Platform"/>
            <consortium name="The Broad Institute Genome Sequencing Center for Infectious Disease"/>
            <person name="Wu L."/>
            <person name="Ma J."/>
        </authorList>
    </citation>
    <scope>NUCLEOTIDE SEQUENCE [LARGE SCALE GENOMIC DNA]</scope>
    <source>
        <strain evidence="8">CCUG 56756</strain>
    </source>
</reference>
<dbReference type="RefSeq" id="WP_144838280.1">
    <property type="nucleotide sequence ID" value="NZ_JBHTKI010000022.1"/>
</dbReference>
<dbReference type="SUPFAM" id="SSF55073">
    <property type="entry name" value="Nucleotide cyclase"/>
    <property type="match status" value="1"/>
</dbReference>
<keyword evidence="7" id="KW-0548">Nucleotidyltransferase</keyword>
<evidence type="ECO:0000259" key="6">
    <source>
        <dbReference type="PROSITE" id="PS50887"/>
    </source>
</evidence>
<evidence type="ECO:0000259" key="5">
    <source>
        <dbReference type="PROSITE" id="PS50885"/>
    </source>
</evidence>
<dbReference type="InterPro" id="IPR029787">
    <property type="entry name" value="Nucleotide_cyclase"/>
</dbReference>
<dbReference type="NCBIfam" id="TIGR00254">
    <property type="entry name" value="GGDEF"/>
    <property type="match status" value="1"/>
</dbReference>
<evidence type="ECO:0000313" key="8">
    <source>
        <dbReference type="Proteomes" id="UP001597109"/>
    </source>
</evidence>
<dbReference type="PANTHER" id="PTHR46663">
    <property type="entry name" value="DIGUANYLATE CYCLASE DGCT-RELATED"/>
    <property type="match status" value="1"/>
</dbReference>
<keyword evidence="3 4" id="KW-0472">Membrane</keyword>
<evidence type="ECO:0000256" key="2">
    <source>
        <dbReference type="ARBA" id="ARBA00022475"/>
    </source>
</evidence>
<dbReference type="Gene3D" id="3.30.70.270">
    <property type="match status" value="1"/>
</dbReference>
<dbReference type="SMART" id="SM00267">
    <property type="entry name" value="GGDEF"/>
    <property type="match status" value="1"/>
</dbReference>
<name>A0ABW3LD33_9BACL</name>
<dbReference type="InterPro" id="IPR000160">
    <property type="entry name" value="GGDEF_dom"/>
</dbReference>
<proteinExistence type="predicted"/>
<organism evidence="7 8">
    <name type="scientific">Metaplanococcus flavidus</name>
    <dbReference type="NCBI Taxonomy" id="569883"/>
    <lineage>
        <taxon>Bacteria</taxon>
        <taxon>Bacillati</taxon>
        <taxon>Bacillota</taxon>
        <taxon>Bacilli</taxon>
        <taxon>Bacillales</taxon>
        <taxon>Caryophanaceae</taxon>
        <taxon>Metaplanococcus</taxon>
    </lineage>
</organism>
<keyword evidence="4" id="KW-0812">Transmembrane</keyword>
<dbReference type="InterPro" id="IPR052163">
    <property type="entry name" value="DGC-Regulatory_Protein"/>
</dbReference>
<dbReference type="InterPro" id="IPR043128">
    <property type="entry name" value="Rev_trsase/Diguanyl_cyclase"/>
</dbReference>
<comment type="caution">
    <text evidence="7">The sequence shown here is derived from an EMBL/GenBank/DDBJ whole genome shotgun (WGS) entry which is preliminary data.</text>
</comment>
<accession>A0ABW3LD33</accession>
<dbReference type="CDD" id="cd01949">
    <property type="entry name" value="GGDEF"/>
    <property type="match status" value="1"/>
</dbReference>
<sequence length="290" mass="32846">MTKNYSLYLLWISLGMGTLIGLALPYALHFFIEMPGEDFLSLQLLALGAGWFLGAANFVVHYIFNHYVIGRFRGVLARVREEDYSARVNFTSRDMLGLLADDVNATLSHLEEKNDEVQHDDLTGLPNRYFLKQHYHKNIGRLAHQKTAFLFFDLDKFKEINDQFGHLYGDQVLVEVARRVSSALAEDELLVRLSGDEFLLVAHLSKDCTGKDLAEQLQACFAEPFDIQDTSLQVRTSIGVSTAPFHGTELAELIRKADFAMYEAKKTEGSSYYLFEERLEVETLGVAETS</sequence>
<gene>
    <name evidence="7" type="ORF">ACFQ1X_13690</name>
</gene>
<dbReference type="Proteomes" id="UP001597109">
    <property type="component" value="Unassembled WGS sequence"/>
</dbReference>
<dbReference type="GO" id="GO:0052621">
    <property type="term" value="F:diguanylate cyclase activity"/>
    <property type="evidence" value="ECO:0007669"/>
    <property type="project" value="UniProtKB-EC"/>
</dbReference>
<protein>
    <submittedName>
        <fullName evidence="7">Diguanylate cyclase domain-containing protein</fullName>
        <ecNumber evidence="7">2.7.7.65</ecNumber>
    </submittedName>
</protein>
<dbReference type="Pfam" id="PF00990">
    <property type="entry name" value="GGDEF"/>
    <property type="match status" value="1"/>
</dbReference>
<feature type="transmembrane region" description="Helical" evidence="4">
    <location>
        <begin position="7"/>
        <end position="32"/>
    </location>
</feature>
<feature type="domain" description="GGDEF" evidence="6">
    <location>
        <begin position="145"/>
        <end position="278"/>
    </location>
</feature>
<comment type="subcellular location">
    <subcellularLocation>
        <location evidence="1">Cell membrane</location>
    </subcellularLocation>
</comment>
<dbReference type="InterPro" id="IPR003660">
    <property type="entry name" value="HAMP_dom"/>
</dbReference>
<keyword evidence="8" id="KW-1185">Reference proteome</keyword>
<keyword evidence="7" id="KW-0808">Transferase</keyword>
<feature type="domain" description="HAMP" evidence="5">
    <location>
        <begin position="69"/>
        <end position="115"/>
    </location>
</feature>
<dbReference type="PANTHER" id="PTHR46663:SF2">
    <property type="entry name" value="GGDEF DOMAIN-CONTAINING PROTEIN"/>
    <property type="match status" value="1"/>
</dbReference>
<evidence type="ECO:0000256" key="3">
    <source>
        <dbReference type="ARBA" id="ARBA00023136"/>
    </source>
</evidence>
<dbReference type="PROSITE" id="PS50887">
    <property type="entry name" value="GGDEF"/>
    <property type="match status" value="1"/>
</dbReference>
<dbReference type="EC" id="2.7.7.65" evidence="7"/>
<dbReference type="EMBL" id="JBHTKI010000022">
    <property type="protein sequence ID" value="MFD1032488.1"/>
    <property type="molecule type" value="Genomic_DNA"/>
</dbReference>
<keyword evidence="2" id="KW-1003">Cell membrane</keyword>
<evidence type="ECO:0000256" key="1">
    <source>
        <dbReference type="ARBA" id="ARBA00004236"/>
    </source>
</evidence>
<keyword evidence="4" id="KW-1133">Transmembrane helix</keyword>
<dbReference type="PROSITE" id="PS50885">
    <property type="entry name" value="HAMP"/>
    <property type="match status" value="1"/>
</dbReference>